<keyword evidence="3" id="KW-1185">Reference proteome</keyword>
<sequence length="80" mass="8858">MQAIATAPGFQIDQRYRQVIAAEDPLNNTSHAHVRRIDLAEAADFSFPAGIRNCYGIPQLRNIDSDNATSPPEANIRSYD</sequence>
<dbReference type="KEGG" id="nha:Nham_0973"/>
<dbReference type="AlphaFoldDB" id="Q1QPM2"/>
<reference evidence="2 3" key="1">
    <citation type="submission" date="2006-03" db="EMBL/GenBank/DDBJ databases">
        <title>Complete sequence of chromosome of Nitrobacter hamburgensis X14.</title>
        <authorList>
            <consortium name="US DOE Joint Genome Institute"/>
            <person name="Copeland A."/>
            <person name="Lucas S."/>
            <person name="Lapidus A."/>
            <person name="Barry K."/>
            <person name="Detter J.C."/>
            <person name="Glavina del Rio T."/>
            <person name="Hammon N."/>
            <person name="Israni S."/>
            <person name="Dalin E."/>
            <person name="Tice H."/>
            <person name="Pitluck S."/>
            <person name="Chain P."/>
            <person name="Malfatti S."/>
            <person name="Shin M."/>
            <person name="Vergez L."/>
            <person name="Schmutz J."/>
            <person name="Larimer F."/>
            <person name="Land M."/>
            <person name="Hauser L."/>
            <person name="Kyrpides N."/>
            <person name="Ivanova N."/>
            <person name="Ward B."/>
            <person name="Arp D."/>
            <person name="Klotz M."/>
            <person name="Stein L."/>
            <person name="O'Mullan G."/>
            <person name="Starkenburg S."/>
            <person name="Sayavedra L."/>
            <person name="Poret-Peterson A.T."/>
            <person name="Gentry M.E."/>
            <person name="Bruce D."/>
            <person name="Richardson P."/>
        </authorList>
    </citation>
    <scope>NUCLEOTIDE SEQUENCE [LARGE SCALE GENOMIC DNA]</scope>
    <source>
        <strain evidence="3">DSM 10229 / NCIMB 13809 / X14</strain>
    </source>
</reference>
<accession>Q1QPM2</accession>
<name>Q1QPM2_NITHX</name>
<protein>
    <submittedName>
        <fullName evidence="2">Uncharacterized protein</fullName>
    </submittedName>
</protein>
<proteinExistence type="predicted"/>
<dbReference type="HOGENOM" id="CLU_2586128_0_0_5"/>
<dbReference type="EMBL" id="CP000319">
    <property type="protein sequence ID" value="ABE61825.1"/>
    <property type="molecule type" value="Genomic_DNA"/>
</dbReference>
<dbReference type="STRING" id="323097.Nham_0973"/>
<evidence type="ECO:0000313" key="2">
    <source>
        <dbReference type="EMBL" id="ABE61825.1"/>
    </source>
</evidence>
<dbReference type="Proteomes" id="UP000001953">
    <property type="component" value="Chromosome"/>
</dbReference>
<feature type="region of interest" description="Disordered" evidence="1">
    <location>
        <begin position="61"/>
        <end position="80"/>
    </location>
</feature>
<gene>
    <name evidence="2" type="ordered locus">Nham_0973</name>
</gene>
<evidence type="ECO:0000256" key="1">
    <source>
        <dbReference type="SAM" id="MobiDB-lite"/>
    </source>
</evidence>
<organism evidence="2 3">
    <name type="scientific">Nitrobacter hamburgensis (strain DSM 10229 / NCIMB 13809 / X14)</name>
    <dbReference type="NCBI Taxonomy" id="323097"/>
    <lineage>
        <taxon>Bacteria</taxon>
        <taxon>Pseudomonadati</taxon>
        <taxon>Pseudomonadota</taxon>
        <taxon>Alphaproteobacteria</taxon>
        <taxon>Hyphomicrobiales</taxon>
        <taxon>Nitrobacteraceae</taxon>
        <taxon>Nitrobacter</taxon>
    </lineage>
</organism>
<evidence type="ECO:0000313" key="3">
    <source>
        <dbReference type="Proteomes" id="UP000001953"/>
    </source>
</evidence>